<reference evidence="1 2" key="1">
    <citation type="journal article" date="2024" name="Plant Biotechnol. J.">
        <title>Genome and CRISPR/Cas9 system of a widespread forest tree (Populus alba) in the world.</title>
        <authorList>
            <person name="Liu Y.J."/>
            <person name="Jiang P.F."/>
            <person name="Han X.M."/>
            <person name="Li X.Y."/>
            <person name="Wang H.M."/>
            <person name="Wang Y.J."/>
            <person name="Wang X.X."/>
            <person name="Zeng Q.Y."/>
        </authorList>
    </citation>
    <scope>NUCLEOTIDE SEQUENCE [LARGE SCALE GENOMIC DNA]</scope>
    <source>
        <strain evidence="2">cv. PAL-ZL1</strain>
    </source>
</reference>
<accession>A0ACC4BTK8</accession>
<dbReference type="Proteomes" id="UP000309997">
    <property type="component" value="Unassembled WGS sequence"/>
</dbReference>
<proteinExistence type="predicted"/>
<gene>
    <name evidence="1" type="ORF">D5086_016171</name>
</gene>
<comment type="caution">
    <text evidence="1">The sequence shown here is derived from an EMBL/GenBank/DDBJ whole genome shotgun (WGS) entry which is preliminary data.</text>
</comment>
<protein>
    <submittedName>
        <fullName evidence="1">Uncharacterized protein</fullName>
    </submittedName>
</protein>
<organism evidence="1 2">
    <name type="scientific">Populus alba</name>
    <name type="common">White poplar</name>
    <dbReference type="NCBI Taxonomy" id="43335"/>
    <lineage>
        <taxon>Eukaryota</taxon>
        <taxon>Viridiplantae</taxon>
        <taxon>Streptophyta</taxon>
        <taxon>Embryophyta</taxon>
        <taxon>Tracheophyta</taxon>
        <taxon>Spermatophyta</taxon>
        <taxon>Magnoliopsida</taxon>
        <taxon>eudicotyledons</taxon>
        <taxon>Gunneridae</taxon>
        <taxon>Pentapetalae</taxon>
        <taxon>rosids</taxon>
        <taxon>fabids</taxon>
        <taxon>Malpighiales</taxon>
        <taxon>Salicaceae</taxon>
        <taxon>Saliceae</taxon>
        <taxon>Populus</taxon>
    </lineage>
</organism>
<evidence type="ECO:0000313" key="2">
    <source>
        <dbReference type="Proteomes" id="UP000309997"/>
    </source>
</evidence>
<keyword evidence="2" id="KW-1185">Reference proteome</keyword>
<dbReference type="EMBL" id="RCHU02000008">
    <property type="protein sequence ID" value="KAL3581839.1"/>
    <property type="molecule type" value="Genomic_DNA"/>
</dbReference>
<name>A0ACC4BTK8_POPAL</name>
<evidence type="ECO:0000313" key="1">
    <source>
        <dbReference type="EMBL" id="KAL3581839.1"/>
    </source>
</evidence>
<sequence length="119" mass="13517">MYSPRGSNAYGAQSAYAQHLSLFAESLYEMLQYQMGSRLLTFLQVEATNKIRKKKKSTQEAVGGMDVKDHKKSLGRRLKTNQPDDGKTVMEEDASFEPINKPKQEEESEAEEDPEEDPE</sequence>